<comment type="caution">
    <text evidence="1">The sequence shown here is derived from an EMBL/GenBank/DDBJ whole genome shotgun (WGS) entry which is preliminary data.</text>
</comment>
<protein>
    <submittedName>
        <fullName evidence="1">NAD(P)-binding protein</fullName>
    </submittedName>
</protein>
<gene>
    <name evidence="1" type="ORF">F4820DRAFT_451351</name>
</gene>
<evidence type="ECO:0000313" key="1">
    <source>
        <dbReference type="EMBL" id="KAI4862041.1"/>
    </source>
</evidence>
<name>A0ACB9YRL1_9PEZI</name>
<keyword evidence="2" id="KW-1185">Reference proteome</keyword>
<reference evidence="1 2" key="1">
    <citation type="journal article" date="2022" name="New Phytol.">
        <title>Ecological generalism drives hyperdiversity of secondary metabolite gene clusters in xylarialean endophytes.</title>
        <authorList>
            <person name="Franco M.E.E."/>
            <person name="Wisecaver J.H."/>
            <person name="Arnold A.E."/>
            <person name="Ju Y.M."/>
            <person name="Slot J.C."/>
            <person name="Ahrendt S."/>
            <person name="Moore L.P."/>
            <person name="Eastman K.E."/>
            <person name="Scott K."/>
            <person name="Konkel Z."/>
            <person name="Mondo S.J."/>
            <person name="Kuo A."/>
            <person name="Hayes R.D."/>
            <person name="Haridas S."/>
            <person name="Andreopoulos B."/>
            <person name="Riley R."/>
            <person name="LaButti K."/>
            <person name="Pangilinan J."/>
            <person name="Lipzen A."/>
            <person name="Amirebrahimi M."/>
            <person name="Yan J."/>
            <person name="Adam C."/>
            <person name="Keymanesh K."/>
            <person name="Ng V."/>
            <person name="Louie K."/>
            <person name="Northen T."/>
            <person name="Drula E."/>
            <person name="Henrissat B."/>
            <person name="Hsieh H.M."/>
            <person name="Youens-Clark K."/>
            <person name="Lutzoni F."/>
            <person name="Miadlikowska J."/>
            <person name="Eastwood D.C."/>
            <person name="Hamelin R.C."/>
            <person name="Grigoriev I.V."/>
            <person name="U'Ren J.M."/>
        </authorList>
    </citation>
    <scope>NUCLEOTIDE SEQUENCE [LARGE SCALE GENOMIC DNA]</scope>
    <source>
        <strain evidence="1 2">CBS 119005</strain>
    </source>
</reference>
<dbReference type="EMBL" id="MU393535">
    <property type="protein sequence ID" value="KAI4862041.1"/>
    <property type="molecule type" value="Genomic_DNA"/>
</dbReference>
<sequence length="269" mass="28135">MDITGNLVVFGGGAGIGRATCLAFAKAGARGILVADINLGSAQDVATETKAAATNPDFRAEAVHVDIISEESVNSALKQMVHSFGRIDYCVVCAGAAAKRCLEIADSNVAEFIRLQNLNVNGTYFVLRAVLAIMQSQEPRPNFAESPDRGTTRGAVVTLGSILSCSVEPGGMQYTTSKHAVLGLTKSAALDSAKYGIRVNCVCPAYTDTGMVKQLILDNPGMVAPTGPMGRLGRPEEIADAIAFLCSPRSSYVTGCPFLVDGGITISYH</sequence>
<accession>A0ACB9YRL1</accession>
<proteinExistence type="predicted"/>
<organism evidence="1 2">
    <name type="scientific">Hypoxylon rubiginosum</name>
    <dbReference type="NCBI Taxonomy" id="110542"/>
    <lineage>
        <taxon>Eukaryota</taxon>
        <taxon>Fungi</taxon>
        <taxon>Dikarya</taxon>
        <taxon>Ascomycota</taxon>
        <taxon>Pezizomycotina</taxon>
        <taxon>Sordariomycetes</taxon>
        <taxon>Xylariomycetidae</taxon>
        <taxon>Xylariales</taxon>
        <taxon>Hypoxylaceae</taxon>
        <taxon>Hypoxylon</taxon>
    </lineage>
</organism>
<evidence type="ECO:0000313" key="2">
    <source>
        <dbReference type="Proteomes" id="UP001497700"/>
    </source>
</evidence>
<dbReference type="Proteomes" id="UP001497700">
    <property type="component" value="Unassembled WGS sequence"/>
</dbReference>